<comment type="caution">
    <text evidence="9">The sequence shown here is derived from an EMBL/GenBank/DDBJ whole genome shotgun (WGS) entry which is preliminary data.</text>
</comment>
<keyword evidence="5" id="KW-0804">Transcription</keyword>
<dbReference type="InterPro" id="IPR045314">
    <property type="entry name" value="bZIP_plant_GBF1"/>
</dbReference>
<dbReference type="SMART" id="SM00338">
    <property type="entry name" value="BRLZ"/>
    <property type="match status" value="1"/>
</dbReference>
<reference evidence="9 10" key="1">
    <citation type="journal article" date="2019" name="Genome Biol. Evol.">
        <title>Insights into the evolution of the New World diploid cottons (Gossypium, subgenus Houzingenia) based on genome sequencing.</title>
        <authorList>
            <person name="Grover C.E."/>
            <person name="Arick M.A. 2nd"/>
            <person name="Thrash A."/>
            <person name="Conover J.L."/>
            <person name="Sanders W.S."/>
            <person name="Peterson D.G."/>
            <person name="Frelichowski J.E."/>
            <person name="Scheffler J.A."/>
            <person name="Scheffler B.E."/>
            <person name="Wendel J.F."/>
        </authorList>
    </citation>
    <scope>NUCLEOTIDE SEQUENCE [LARGE SCALE GENOMIC DNA]</scope>
    <source>
        <strain evidence="9">0</strain>
        <tissue evidence="9">Leaf</tissue>
    </source>
</reference>
<feature type="region of interest" description="Disordered" evidence="7">
    <location>
        <begin position="156"/>
        <end position="176"/>
    </location>
</feature>
<evidence type="ECO:0000256" key="7">
    <source>
        <dbReference type="SAM" id="MobiDB-lite"/>
    </source>
</evidence>
<evidence type="ECO:0000313" key="10">
    <source>
        <dbReference type="Proteomes" id="UP000593560"/>
    </source>
</evidence>
<feature type="region of interest" description="Disordered" evidence="7">
    <location>
        <begin position="238"/>
        <end position="268"/>
    </location>
</feature>
<evidence type="ECO:0000256" key="5">
    <source>
        <dbReference type="ARBA" id="ARBA00023163"/>
    </source>
</evidence>
<proteinExistence type="inferred from homology"/>
<evidence type="ECO:0000259" key="8">
    <source>
        <dbReference type="SMART" id="SM00338"/>
    </source>
</evidence>
<evidence type="ECO:0000256" key="6">
    <source>
        <dbReference type="ARBA" id="ARBA00023242"/>
    </source>
</evidence>
<dbReference type="GO" id="GO:0003700">
    <property type="term" value="F:DNA-binding transcription factor activity"/>
    <property type="evidence" value="ECO:0007669"/>
    <property type="project" value="InterPro"/>
</dbReference>
<keyword evidence="3" id="KW-0805">Transcription regulation</keyword>
<dbReference type="GO" id="GO:0005634">
    <property type="term" value="C:nucleus"/>
    <property type="evidence" value="ECO:0007669"/>
    <property type="project" value="UniProtKB-SubCell"/>
</dbReference>
<dbReference type="InterPro" id="IPR044827">
    <property type="entry name" value="GBF-like"/>
</dbReference>
<evidence type="ECO:0000256" key="2">
    <source>
        <dbReference type="ARBA" id="ARBA00007163"/>
    </source>
</evidence>
<dbReference type="EMBL" id="JABFAD010000009">
    <property type="protein sequence ID" value="MBA0809491.1"/>
    <property type="molecule type" value="Genomic_DNA"/>
</dbReference>
<comment type="subcellular location">
    <subcellularLocation>
        <location evidence="1">Nucleus</location>
    </subcellularLocation>
</comment>
<dbReference type="CDD" id="cd14702">
    <property type="entry name" value="bZIP_plant_GBF1"/>
    <property type="match status" value="1"/>
</dbReference>
<keyword evidence="10" id="KW-1185">Reference proteome</keyword>
<keyword evidence="4" id="KW-0238">DNA-binding</keyword>
<dbReference type="SUPFAM" id="SSF57959">
    <property type="entry name" value="Leucine zipper domain"/>
    <property type="match status" value="1"/>
</dbReference>
<dbReference type="InterPro" id="IPR046347">
    <property type="entry name" value="bZIP_sf"/>
</dbReference>
<comment type="similarity">
    <text evidence="2">Belongs to the bZIP family.</text>
</comment>
<organism evidence="9 10">
    <name type="scientific">Gossypium harknessii</name>
    <dbReference type="NCBI Taxonomy" id="34285"/>
    <lineage>
        <taxon>Eukaryota</taxon>
        <taxon>Viridiplantae</taxon>
        <taxon>Streptophyta</taxon>
        <taxon>Embryophyta</taxon>
        <taxon>Tracheophyta</taxon>
        <taxon>Spermatophyta</taxon>
        <taxon>Magnoliopsida</taxon>
        <taxon>eudicotyledons</taxon>
        <taxon>Gunneridae</taxon>
        <taxon>Pentapetalae</taxon>
        <taxon>rosids</taxon>
        <taxon>malvids</taxon>
        <taxon>Malvales</taxon>
        <taxon>Malvaceae</taxon>
        <taxon>Malvoideae</taxon>
        <taxon>Gossypium</taxon>
    </lineage>
</organism>
<dbReference type="OrthoDB" id="1928614at2759"/>
<sequence>MELGRDFLSSSCASPTADAAEDALAADRMDMEAAEILAALAHSKKRLAVSVSAEFGAKWGCKGRRLRKRASTSTESPPSGVGSNPVQSGSDLAEVVLDLIDVNMSNAMQEFEDNNGEYLNVEHFVVLDQATIGQEQSQVMSTSVVIESVVAESLNGSHPSAERYPSDGVVRSSQNVTKAEKETCRLHRMLTRKESDWQMIHERPILFSTVGIPEKDIWEDSQLNEMTGNNALIKPVKTEQNAESVRSSPAGAIKHMSGGGGRSRQNLTEAEKEARRLRRILANRESARQTIRRRQALCEKLTLKVTDLTQENENLKRVSGASSDNYLKYSIERFLVVIEFMLILHGNLFTFDYIPTEKAKELALKEYHSQDSTNKHLKAEMAKALKADEGKTTAELQLDHHISGPSGNYPYFFYNQHHFLPFCWPSSVQSSHPVQSQCGQNAIFVPSSISSPANGRLDSSFNQENPINVNGPKTALYVVPYPWVFSLPDQRSGLHPQPSCGTKDIEDETSVSNYFNAGCHLKPVMNEKYNSSLPVEVEKEAYDPIEASPNNKNCTSVRLPADGGVQCMSHIKEEVLVPGPLCSAGTTFEDRTDHVVKTEEAPIGAFHFVGALPEENKESKNFTSKKVLDAVAAAEARKRRKELTKLKNLHGRHRSPLSLSAKI</sequence>
<evidence type="ECO:0000313" key="9">
    <source>
        <dbReference type="EMBL" id="MBA0809491.1"/>
    </source>
</evidence>
<feature type="domain" description="BZIP" evidence="8">
    <location>
        <begin position="271"/>
        <end position="340"/>
    </location>
</feature>
<keyword evidence="6" id="KW-0539">Nucleus</keyword>
<gene>
    <name evidence="9" type="ORF">Gohar_025140</name>
</gene>
<feature type="region of interest" description="Disordered" evidence="7">
    <location>
        <begin position="66"/>
        <end position="88"/>
    </location>
</feature>
<dbReference type="InterPro" id="IPR004827">
    <property type="entry name" value="bZIP"/>
</dbReference>
<dbReference type="Pfam" id="PF00170">
    <property type="entry name" value="bZIP_1"/>
    <property type="match status" value="1"/>
</dbReference>
<feature type="compositionally biased region" description="Polar residues" evidence="7">
    <location>
        <begin position="71"/>
        <end position="88"/>
    </location>
</feature>
<accession>A0A7J9HI39</accession>
<dbReference type="AlphaFoldDB" id="A0A7J9HI39"/>
<name>A0A7J9HI39_9ROSI</name>
<dbReference type="Gene3D" id="1.20.5.170">
    <property type="match status" value="1"/>
</dbReference>
<evidence type="ECO:0000256" key="1">
    <source>
        <dbReference type="ARBA" id="ARBA00004123"/>
    </source>
</evidence>
<protein>
    <recommendedName>
        <fullName evidence="8">BZIP domain-containing protein</fullName>
    </recommendedName>
</protein>
<feature type="compositionally biased region" description="Polar residues" evidence="7">
    <location>
        <begin position="238"/>
        <end position="247"/>
    </location>
</feature>
<dbReference type="Proteomes" id="UP000593560">
    <property type="component" value="Unassembled WGS sequence"/>
</dbReference>
<evidence type="ECO:0000256" key="4">
    <source>
        <dbReference type="ARBA" id="ARBA00023125"/>
    </source>
</evidence>
<evidence type="ECO:0000256" key="3">
    <source>
        <dbReference type="ARBA" id="ARBA00023015"/>
    </source>
</evidence>
<dbReference type="PANTHER" id="PTHR45967:SF28">
    <property type="entry name" value="BASIC-LEUCINE ZIPPER (BZIP) TRANSCRIPTION FACTOR FAMILY PROTEIN"/>
    <property type="match status" value="1"/>
</dbReference>
<dbReference type="GO" id="GO:0043565">
    <property type="term" value="F:sequence-specific DNA binding"/>
    <property type="evidence" value="ECO:0007669"/>
    <property type="project" value="InterPro"/>
</dbReference>
<dbReference type="PANTHER" id="PTHR45967">
    <property type="entry name" value="G-BOX-BINDING FACTOR 3-RELATED"/>
    <property type="match status" value="1"/>
</dbReference>